<feature type="region of interest" description="Disordered" evidence="1">
    <location>
        <begin position="123"/>
        <end position="149"/>
    </location>
</feature>
<feature type="compositionally biased region" description="Polar residues" evidence="1">
    <location>
        <begin position="139"/>
        <end position="149"/>
    </location>
</feature>
<feature type="compositionally biased region" description="Polar residues" evidence="1">
    <location>
        <begin position="47"/>
        <end position="60"/>
    </location>
</feature>
<accession>A0A835LRM2</accession>
<protein>
    <submittedName>
        <fullName evidence="2">Uncharacterized protein</fullName>
    </submittedName>
</protein>
<proteinExistence type="predicted"/>
<keyword evidence="3" id="KW-1185">Reference proteome</keyword>
<reference evidence="2 3" key="1">
    <citation type="submission" date="2020-10" db="EMBL/GenBank/DDBJ databases">
        <title>The Coptis chinensis genome and diversification of protoberbering-type alkaloids.</title>
        <authorList>
            <person name="Wang B."/>
            <person name="Shu S."/>
            <person name="Song C."/>
            <person name="Liu Y."/>
        </authorList>
    </citation>
    <scope>NUCLEOTIDE SEQUENCE [LARGE SCALE GENOMIC DNA]</scope>
    <source>
        <strain evidence="2">HL-2020</strain>
        <tissue evidence="2">Leaf</tissue>
    </source>
</reference>
<evidence type="ECO:0000313" key="2">
    <source>
        <dbReference type="EMBL" id="KAF9605588.1"/>
    </source>
</evidence>
<dbReference type="Proteomes" id="UP000631114">
    <property type="component" value="Unassembled WGS sequence"/>
</dbReference>
<evidence type="ECO:0000313" key="3">
    <source>
        <dbReference type="Proteomes" id="UP000631114"/>
    </source>
</evidence>
<organism evidence="2 3">
    <name type="scientific">Coptis chinensis</name>
    <dbReference type="NCBI Taxonomy" id="261450"/>
    <lineage>
        <taxon>Eukaryota</taxon>
        <taxon>Viridiplantae</taxon>
        <taxon>Streptophyta</taxon>
        <taxon>Embryophyta</taxon>
        <taxon>Tracheophyta</taxon>
        <taxon>Spermatophyta</taxon>
        <taxon>Magnoliopsida</taxon>
        <taxon>Ranunculales</taxon>
        <taxon>Ranunculaceae</taxon>
        <taxon>Coptidoideae</taxon>
        <taxon>Coptis</taxon>
    </lineage>
</organism>
<evidence type="ECO:0000256" key="1">
    <source>
        <dbReference type="SAM" id="MobiDB-lite"/>
    </source>
</evidence>
<sequence>MWILIHSITEQVIPKDLLAVHSEIVRDGEVGSDADVSEDMHYDESASGVQEGSNDMSSESDPFLAPTYGSEESVDDLEVNEQGEPINIVFGLVNVPSPVNVQLLVENMPLTITLPASCGENVEGGIASGSPQVEPKIRNGNSSSPNQTLTAEVDSPCVVKDLGMYVVSGLGGDVPVKKRSKTIEQAAPISIDEAAGSIGCHPQTSPPVVTIVESAGDCGMDVYHIILVPMWSLTMPPCLAPLGATLPLVSDTVVVLGSREPVPVQQEEVVPVQ</sequence>
<comment type="caution">
    <text evidence="2">The sequence shown here is derived from an EMBL/GenBank/DDBJ whole genome shotgun (WGS) entry which is preliminary data.</text>
</comment>
<gene>
    <name evidence="2" type="ORF">IFM89_017931</name>
</gene>
<feature type="region of interest" description="Disordered" evidence="1">
    <location>
        <begin position="30"/>
        <end position="73"/>
    </location>
</feature>
<dbReference type="OrthoDB" id="1785234at2759"/>
<name>A0A835LRM2_9MAGN</name>
<dbReference type="AlphaFoldDB" id="A0A835LRM2"/>
<dbReference type="EMBL" id="JADFTS010000005">
    <property type="protein sequence ID" value="KAF9605588.1"/>
    <property type="molecule type" value="Genomic_DNA"/>
</dbReference>